<protein>
    <recommendedName>
        <fullName evidence="2">RNA polymerase sigma-70 region 2 domain-containing protein</fullName>
    </recommendedName>
</protein>
<dbReference type="AlphaFoldDB" id="A0A3N0EAN6"/>
<feature type="compositionally biased region" description="Acidic residues" evidence="1">
    <location>
        <begin position="481"/>
        <end position="500"/>
    </location>
</feature>
<dbReference type="Gene3D" id="1.10.1740.10">
    <property type="match status" value="1"/>
</dbReference>
<evidence type="ECO:0000313" key="4">
    <source>
        <dbReference type="Proteomes" id="UP000269198"/>
    </source>
</evidence>
<sequence length="522" mass="55412">MPAPLRCHGCLPAGRGTRYRFPTTLAFRYGSGRWPDPCFVITRSGGLVATEPDVGPPTRAGAELAGRLRQGEGHDLLYNAYAAQLYRYCWTLVGADSAGDAAHEAILAAVQLIDQLDDHSDLRAWLFALARSACQRRGLRSTSPYVQLAARPDQHPVVEMARRLPPSHSELLELYLRHSLAPSQIARIQGLDPDITSELCRAAVRRAADVCAERAPANDSGTESRLRASHTTVSEFLASLEPPEPPEDLRERTLHGCADSAMATEREAAGAAMAPLGPDGFPLQRDRSGHSAEGDEPSETAVTSSSGSSDDADPLTEHASGGHASTPGPEQTEEARVNGDERHLGQRRGRRRSRRHRWPLPAVSGLVTVGVALAFWGVALTSGSAPNEPAPSTSSETPRPNSAASEETSDHLTRPGTAQQGESPDPAEPDHRGRAPDGSESQEPASGPDDGTSATPDPPATEPGASPEATEEERSGGEEATSPEEGSDAVDEANEAPESGEDSHEPRGPISELFDELFTPDP</sequence>
<evidence type="ECO:0000256" key="1">
    <source>
        <dbReference type="SAM" id="MobiDB-lite"/>
    </source>
</evidence>
<dbReference type="Pfam" id="PF04542">
    <property type="entry name" value="Sigma70_r2"/>
    <property type="match status" value="1"/>
</dbReference>
<dbReference type="InterPro" id="IPR007627">
    <property type="entry name" value="RNA_pol_sigma70_r2"/>
</dbReference>
<reference evidence="3 4" key="1">
    <citation type="submission" date="2018-11" db="EMBL/GenBank/DDBJ databases">
        <title>The genome draft of YIM 96095.</title>
        <authorList>
            <person name="Tang S.-K."/>
            <person name="Chunyu W.-X."/>
            <person name="Feng Y.-Z."/>
        </authorList>
    </citation>
    <scope>NUCLEOTIDE SEQUENCE [LARGE SCALE GENOMIC DNA]</scope>
    <source>
        <strain evidence="3 4">YIM 96095</strain>
    </source>
</reference>
<dbReference type="GO" id="GO:0006352">
    <property type="term" value="P:DNA-templated transcription initiation"/>
    <property type="evidence" value="ECO:0007669"/>
    <property type="project" value="InterPro"/>
</dbReference>
<evidence type="ECO:0000313" key="3">
    <source>
        <dbReference type="EMBL" id="RNL84866.1"/>
    </source>
</evidence>
<keyword evidence="4" id="KW-1185">Reference proteome</keyword>
<name>A0A3N0EAN6_9ACTN</name>
<accession>A0A3N0EAN6</accession>
<evidence type="ECO:0000259" key="2">
    <source>
        <dbReference type="Pfam" id="PF04542"/>
    </source>
</evidence>
<feature type="region of interest" description="Disordered" evidence="1">
    <location>
        <begin position="273"/>
        <end position="365"/>
    </location>
</feature>
<feature type="compositionally biased region" description="Polar residues" evidence="1">
    <location>
        <begin position="381"/>
        <end position="406"/>
    </location>
</feature>
<comment type="caution">
    <text evidence="3">The sequence shown here is derived from an EMBL/GenBank/DDBJ whole genome shotgun (WGS) entry which is preliminary data.</text>
</comment>
<proteinExistence type="predicted"/>
<feature type="compositionally biased region" description="Basic and acidic residues" evidence="1">
    <location>
        <begin position="284"/>
        <end position="293"/>
    </location>
</feature>
<feature type="domain" description="RNA polymerase sigma-70 region 2" evidence="2">
    <location>
        <begin position="77"/>
        <end position="137"/>
    </location>
</feature>
<feature type="region of interest" description="Disordered" evidence="1">
    <location>
        <begin position="381"/>
        <end position="522"/>
    </location>
</feature>
<dbReference type="SUPFAM" id="SSF88946">
    <property type="entry name" value="Sigma2 domain of RNA polymerase sigma factors"/>
    <property type="match status" value="1"/>
</dbReference>
<feature type="compositionally biased region" description="Basic and acidic residues" evidence="1">
    <location>
        <begin position="333"/>
        <end position="344"/>
    </location>
</feature>
<dbReference type="Proteomes" id="UP000269198">
    <property type="component" value="Unassembled WGS sequence"/>
</dbReference>
<dbReference type="GO" id="GO:0003700">
    <property type="term" value="F:DNA-binding transcription factor activity"/>
    <property type="evidence" value="ECO:0007669"/>
    <property type="project" value="InterPro"/>
</dbReference>
<dbReference type="InterPro" id="IPR013325">
    <property type="entry name" value="RNA_pol_sigma_r2"/>
</dbReference>
<gene>
    <name evidence="3" type="ORF">EFW17_11330</name>
</gene>
<feature type="compositionally biased region" description="Basic and acidic residues" evidence="1">
    <location>
        <begin position="428"/>
        <end position="437"/>
    </location>
</feature>
<organism evidence="3 4">
    <name type="scientific">Halostreptopolyspora alba</name>
    <dbReference type="NCBI Taxonomy" id="2487137"/>
    <lineage>
        <taxon>Bacteria</taxon>
        <taxon>Bacillati</taxon>
        <taxon>Actinomycetota</taxon>
        <taxon>Actinomycetes</taxon>
        <taxon>Streptosporangiales</taxon>
        <taxon>Nocardiopsidaceae</taxon>
        <taxon>Halostreptopolyspora</taxon>
    </lineage>
</organism>
<dbReference type="EMBL" id="RJMB01000009">
    <property type="protein sequence ID" value="RNL84866.1"/>
    <property type="molecule type" value="Genomic_DNA"/>
</dbReference>
<dbReference type="OrthoDB" id="3492533at2"/>
<feature type="compositionally biased region" description="Basic residues" evidence="1">
    <location>
        <begin position="345"/>
        <end position="358"/>
    </location>
</feature>